<sequence length="39" mass="4434">MNDQDIDIEEWLDEEVPEDAVTMMLETSVVSFGTALWSS</sequence>
<protein>
    <submittedName>
        <fullName evidence="1">Uncharacterized protein</fullName>
    </submittedName>
</protein>
<proteinExistence type="predicted"/>
<accession>A0A5S9Q3B4</accession>
<dbReference type="EMBL" id="CACSII010000016">
    <property type="protein sequence ID" value="CAA0111394.1"/>
    <property type="molecule type" value="Genomic_DNA"/>
</dbReference>
<evidence type="ECO:0000313" key="1">
    <source>
        <dbReference type="EMBL" id="CAA0111394.1"/>
    </source>
</evidence>
<organism evidence="1 2">
    <name type="scientific">BD1-7 clade bacterium</name>
    <dbReference type="NCBI Taxonomy" id="2029982"/>
    <lineage>
        <taxon>Bacteria</taxon>
        <taxon>Pseudomonadati</taxon>
        <taxon>Pseudomonadota</taxon>
        <taxon>Gammaproteobacteria</taxon>
        <taxon>Cellvibrionales</taxon>
        <taxon>Spongiibacteraceae</taxon>
        <taxon>BD1-7 clade</taxon>
    </lineage>
</organism>
<gene>
    <name evidence="1" type="ORF">DPBNPPHM_01480</name>
</gene>
<name>A0A5S9Q3B4_9GAMM</name>
<evidence type="ECO:0000313" key="2">
    <source>
        <dbReference type="Proteomes" id="UP000434580"/>
    </source>
</evidence>
<reference evidence="1 2" key="1">
    <citation type="submission" date="2019-11" db="EMBL/GenBank/DDBJ databases">
        <authorList>
            <person name="Holert J."/>
        </authorList>
    </citation>
    <scope>NUCLEOTIDE SEQUENCE [LARGE SCALE GENOMIC DNA]</scope>
    <source>
        <strain evidence="1">BC5_2</strain>
    </source>
</reference>
<dbReference type="AlphaFoldDB" id="A0A5S9Q3B4"/>
<dbReference type="Proteomes" id="UP000434580">
    <property type="component" value="Unassembled WGS sequence"/>
</dbReference>